<evidence type="ECO:0000313" key="1">
    <source>
        <dbReference type="EMBL" id="TKV57171.1"/>
    </source>
</evidence>
<sequence length="127" mass="14272">MDYALQRRALLAEVRSGRTGVGEVCDASPYLLRAAKFHGVPTDTDCPVCRKESLIHVFWVYGDEIKHMAGSARLPRELETMAQTFGEFDVYQTEVCRTCTWNHLVASFVMGHKGAQAAPRTRRRAAK</sequence>
<dbReference type="Pfam" id="PF17249">
    <property type="entry name" value="DUF5318"/>
    <property type="match status" value="1"/>
</dbReference>
<comment type="caution">
    <text evidence="1">The sequence shown here is derived from an EMBL/GenBank/DDBJ whole genome shotgun (WGS) entry which is preliminary data.</text>
</comment>
<proteinExistence type="predicted"/>
<evidence type="ECO:0008006" key="3">
    <source>
        <dbReference type="Google" id="ProtNLM"/>
    </source>
</evidence>
<evidence type="ECO:0000313" key="2">
    <source>
        <dbReference type="Proteomes" id="UP000306985"/>
    </source>
</evidence>
<gene>
    <name evidence="1" type="ORF">FDO65_19785</name>
</gene>
<dbReference type="AlphaFoldDB" id="A0A4U6QB30"/>
<reference evidence="1 2" key="1">
    <citation type="submission" date="2019-05" db="EMBL/GenBank/DDBJ databases">
        <title>Nakamurella sp. N5BH11, whole genome shotgun sequence.</title>
        <authorList>
            <person name="Tuo L."/>
        </authorList>
    </citation>
    <scope>NUCLEOTIDE SEQUENCE [LARGE SCALE GENOMIC DNA]</scope>
    <source>
        <strain evidence="1 2">N5BH11</strain>
    </source>
</reference>
<name>A0A4U6QB30_9ACTN</name>
<protein>
    <recommendedName>
        <fullName evidence="3">DUF5318 domain-containing protein</fullName>
    </recommendedName>
</protein>
<keyword evidence="2" id="KW-1185">Reference proteome</keyword>
<organism evidence="1 2">
    <name type="scientific">Nakamurella flava</name>
    <dbReference type="NCBI Taxonomy" id="2576308"/>
    <lineage>
        <taxon>Bacteria</taxon>
        <taxon>Bacillati</taxon>
        <taxon>Actinomycetota</taxon>
        <taxon>Actinomycetes</taxon>
        <taxon>Nakamurellales</taxon>
        <taxon>Nakamurellaceae</taxon>
        <taxon>Nakamurella</taxon>
    </lineage>
</organism>
<dbReference type="OrthoDB" id="3531406at2"/>
<dbReference type="InterPro" id="IPR035169">
    <property type="entry name" value="DUF5318"/>
</dbReference>
<dbReference type="Proteomes" id="UP000306985">
    <property type="component" value="Unassembled WGS sequence"/>
</dbReference>
<dbReference type="EMBL" id="SZZH01000006">
    <property type="protein sequence ID" value="TKV57171.1"/>
    <property type="molecule type" value="Genomic_DNA"/>
</dbReference>
<accession>A0A4U6QB30</accession>